<feature type="domain" description="Transposable element P transposase-like C-terminal" evidence="1">
    <location>
        <begin position="78"/>
        <end position="153"/>
    </location>
</feature>
<reference evidence="2 3" key="1">
    <citation type="submission" date="2023-02" db="EMBL/GenBank/DDBJ databases">
        <title>LHISI_Scaffold_Assembly.</title>
        <authorList>
            <person name="Stuart O.P."/>
            <person name="Cleave R."/>
            <person name="Magrath M.J.L."/>
            <person name="Mikheyev A.S."/>
        </authorList>
    </citation>
    <scope>NUCLEOTIDE SEQUENCE [LARGE SCALE GENOMIC DNA]</scope>
    <source>
        <strain evidence="2">Daus_M_001</strain>
        <tissue evidence="2">Leg muscle</tissue>
    </source>
</reference>
<evidence type="ECO:0000259" key="1">
    <source>
        <dbReference type="Pfam" id="PF12596"/>
    </source>
</evidence>
<organism evidence="2 3">
    <name type="scientific">Dryococelus australis</name>
    <dbReference type="NCBI Taxonomy" id="614101"/>
    <lineage>
        <taxon>Eukaryota</taxon>
        <taxon>Metazoa</taxon>
        <taxon>Ecdysozoa</taxon>
        <taxon>Arthropoda</taxon>
        <taxon>Hexapoda</taxon>
        <taxon>Insecta</taxon>
        <taxon>Pterygota</taxon>
        <taxon>Neoptera</taxon>
        <taxon>Polyneoptera</taxon>
        <taxon>Phasmatodea</taxon>
        <taxon>Verophasmatodea</taxon>
        <taxon>Anareolatae</taxon>
        <taxon>Phasmatidae</taxon>
        <taxon>Eurycanthinae</taxon>
        <taxon>Dryococelus</taxon>
    </lineage>
</organism>
<comment type="caution">
    <text evidence="2">The sequence shown here is derived from an EMBL/GenBank/DDBJ whole genome shotgun (WGS) entry which is preliminary data.</text>
</comment>
<proteinExistence type="predicted"/>
<sequence>MINIMSKLHCCGRNVTQLFQKGIIVSTKSLQLLYRDLKYTQDINNPSPLDVLYCLRVVILNKNQRTKTNTSGASDDSEFDARKELKISGVFISVTNNILREKSKSIGNVTLADDNTTQTEFTDLEENAFEYLCDWVARKLKPEFPYLEDNNETNSLILSTSSWVKHQSYGGLCKPSELWLHQAK</sequence>
<dbReference type="InterPro" id="IPR022242">
    <property type="entry name" value="TNP-like_C"/>
</dbReference>
<keyword evidence="3" id="KW-1185">Reference proteome</keyword>
<evidence type="ECO:0000313" key="2">
    <source>
        <dbReference type="EMBL" id="KAJ8879671.1"/>
    </source>
</evidence>
<protein>
    <recommendedName>
        <fullName evidence="1">Transposable element P transposase-like C-terminal domain-containing protein</fullName>
    </recommendedName>
</protein>
<accession>A0ABQ9H5V6</accession>
<evidence type="ECO:0000313" key="3">
    <source>
        <dbReference type="Proteomes" id="UP001159363"/>
    </source>
</evidence>
<dbReference type="EMBL" id="JARBHB010000007">
    <property type="protein sequence ID" value="KAJ8879671.1"/>
    <property type="molecule type" value="Genomic_DNA"/>
</dbReference>
<gene>
    <name evidence="2" type="ORF">PR048_020279</name>
</gene>
<name>A0ABQ9H5V6_9NEOP</name>
<dbReference type="Pfam" id="PF12596">
    <property type="entry name" value="Tnp_P_element_C"/>
    <property type="match status" value="1"/>
</dbReference>
<dbReference type="Proteomes" id="UP001159363">
    <property type="component" value="Chromosome 6"/>
</dbReference>